<organism evidence="5 6">
    <name type="scientific">Spirosoma flavum</name>
    <dbReference type="NCBI Taxonomy" id="2048557"/>
    <lineage>
        <taxon>Bacteria</taxon>
        <taxon>Pseudomonadati</taxon>
        <taxon>Bacteroidota</taxon>
        <taxon>Cytophagia</taxon>
        <taxon>Cytophagales</taxon>
        <taxon>Cytophagaceae</taxon>
        <taxon>Spirosoma</taxon>
    </lineage>
</organism>
<dbReference type="InterPro" id="IPR001451">
    <property type="entry name" value="Hexapep"/>
</dbReference>
<dbReference type="Pfam" id="PF00132">
    <property type="entry name" value="Hexapep"/>
    <property type="match status" value="1"/>
</dbReference>
<dbReference type="GO" id="GO:0016746">
    <property type="term" value="F:acyltransferase activity"/>
    <property type="evidence" value="ECO:0007669"/>
    <property type="project" value="UniProtKB-KW"/>
</dbReference>
<dbReference type="EMBL" id="JBHUOM010000023">
    <property type="protein sequence ID" value="MFD2937238.1"/>
    <property type="molecule type" value="Genomic_DNA"/>
</dbReference>
<dbReference type="Proteomes" id="UP001597512">
    <property type="component" value="Unassembled WGS sequence"/>
</dbReference>
<proteinExistence type="inferred from homology"/>
<dbReference type="SUPFAM" id="SSF51161">
    <property type="entry name" value="Trimeric LpxA-like enzymes"/>
    <property type="match status" value="1"/>
</dbReference>
<dbReference type="RefSeq" id="WP_381506852.1">
    <property type="nucleotide sequence ID" value="NZ_JBHUOM010000023.1"/>
</dbReference>
<accession>A0ABW6ASQ7</accession>
<dbReference type="PROSITE" id="PS00101">
    <property type="entry name" value="HEXAPEP_TRANSFERASES"/>
    <property type="match status" value="1"/>
</dbReference>
<keyword evidence="4 5" id="KW-0012">Acyltransferase</keyword>
<evidence type="ECO:0000256" key="4">
    <source>
        <dbReference type="ARBA" id="ARBA00023315"/>
    </source>
</evidence>
<comment type="caution">
    <text evidence="5">The sequence shown here is derived from an EMBL/GenBank/DDBJ whole genome shotgun (WGS) entry which is preliminary data.</text>
</comment>
<dbReference type="PANTHER" id="PTHR43300">
    <property type="entry name" value="ACETYLTRANSFERASE"/>
    <property type="match status" value="1"/>
</dbReference>
<keyword evidence="6" id="KW-1185">Reference proteome</keyword>
<name>A0ABW6ASQ7_9BACT</name>
<dbReference type="EC" id="2.3.1.-" evidence="5"/>
<evidence type="ECO:0000256" key="2">
    <source>
        <dbReference type="ARBA" id="ARBA00022679"/>
    </source>
</evidence>
<keyword evidence="3" id="KW-0677">Repeat</keyword>
<evidence type="ECO:0000313" key="5">
    <source>
        <dbReference type="EMBL" id="MFD2937238.1"/>
    </source>
</evidence>
<evidence type="ECO:0000256" key="3">
    <source>
        <dbReference type="ARBA" id="ARBA00022737"/>
    </source>
</evidence>
<protein>
    <submittedName>
        <fullName evidence="5">CatB-related O-acetyltransferase</fullName>
        <ecNumber evidence="5">2.3.1.-</ecNumber>
    </submittedName>
</protein>
<sequence length="221" mass="24862">MRIIKKFFNIFFDIQLFFYQRIMLFLFNSIKECRISSRAVISKSSSFYNVGIGINTYLASNARINNTEIGKFCSVGPNLLCGFGIHPINGISTSPSFYSLQSRNGLSLSSENKIEEYKTTTIGNDVFIGANVTILDGVTIGDGAVIGAGAVVSKNIPPYAIAIGCPIKVVKYRYPEEIINQLIEIKWWDKDDTVWKSVEKNFYNIEDFIKAQSKNYNKCLK</sequence>
<reference evidence="6" key="1">
    <citation type="journal article" date="2019" name="Int. J. Syst. Evol. Microbiol.">
        <title>The Global Catalogue of Microorganisms (GCM) 10K type strain sequencing project: providing services to taxonomists for standard genome sequencing and annotation.</title>
        <authorList>
            <consortium name="The Broad Institute Genomics Platform"/>
            <consortium name="The Broad Institute Genome Sequencing Center for Infectious Disease"/>
            <person name="Wu L."/>
            <person name="Ma J."/>
        </authorList>
    </citation>
    <scope>NUCLEOTIDE SEQUENCE [LARGE SCALE GENOMIC DNA]</scope>
    <source>
        <strain evidence="6">KCTC 52490</strain>
    </source>
</reference>
<dbReference type="PANTHER" id="PTHR43300:SF11">
    <property type="entry name" value="ACETYLTRANSFERASE RV3034C-RELATED"/>
    <property type="match status" value="1"/>
</dbReference>
<dbReference type="InterPro" id="IPR011004">
    <property type="entry name" value="Trimer_LpxA-like_sf"/>
</dbReference>
<evidence type="ECO:0000256" key="1">
    <source>
        <dbReference type="ARBA" id="ARBA00007274"/>
    </source>
</evidence>
<comment type="similarity">
    <text evidence="1">Belongs to the transferase hexapeptide repeat family.</text>
</comment>
<dbReference type="Gene3D" id="2.160.10.10">
    <property type="entry name" value="Hexapeptide repeat proteins"/>
    <property type="match status" value="1"/>
</dbReference>
<dbReference type="CDD" id="cd03349">
    <property type="entry name" value="LbH_XAT"/>
    <property type="match status" value="1"/>
</dbReference>
<gene>
    <name evidence="5" type="ORF">ACFS25_25885</name>
</gene>
<dbReference type="InterPro" id="IPR050179">
    <property type="entry name" value="Trans_hexapeptide_repeat"/>
</dbReference>
<keyword evidence="2 5" id="KW-0808">Transferase</keyword>
<dbReference type="InterPro" id="IPR018357">
    <property type="entry name" value="Hexapep_transf_CS"/>
</dbReference>
<evidence type="ECO:0000313" key="6">
    <source>
        <dbReference type="Proteomes" id="UP001597512"/>
    </source>
</evidence>